<reference evidence="4 5" key="1">
    <citation type="journal article" date="2015" name="Microbiome">
        <title>Genomic resolution of linkages in carbon, nitrogen, and sulfur cycling among widespread estuary sediment bacteria.</title>
        <authorList>
            <person name="Baker B.J."/>
            <person name="Lazar C.S."/>
            <person name="Teske A.P."/>
            <person name="Dick G.J."/>
        </authorList>
    </citation>
    <scope>NUCLEOTIDE SEQUENCE [LARGE SCALE GENOMIC DNA]</scope>
    <source>
        <strain evidence="4">DG_56</strain>
    </source>
</reference>
<protein>
    <submittedName>
        <fullName evidence="4">Molybdenum cofactor biosynthesis protein MoaC</fullName>
    </submittedName>
</protein>
<comment type="pathway">
    <text evidence="1">Cofactor biosynthesis; molybdopterin biosynthesis.</text>
</comment>
<dbReference type="Proteomes" id="UP000052020">
    <property type="component" value="Unassembled WGS sequence"/>
</dbReference>
<sequence length="154" mass="16403">MRKRDQRAAAPVTMVDVGAKRVTRRQAVARGRVVLGDRARRLLAAGELPKGDAIQAARVTGIMAAKSASSLIPLCHNIALDGIEVEVTPTAEGVEIEARVRARARTGVEMEALAATAAAALTVYDMCKAVDRAAVISDIRLIEKSGGRSGRYRR</sequence>
<gene>
    <name evidence="4" type="ORF">AMK68_03980</name>
</gene>
<dbReference type="SUPFAM" id="SSF55040">
    <property type="entry name" value="Molybdenum cofactor biosynthesis protein C, MoaC"/>
    <property type="match status" value="1"/>
</dbReference>
<evidence type="ECO:0000256" key="1">
    <source>
        <dbReference type="ARBA" id="ARBA00005046"/>
    </source>
</evidence>
<evidence type="ECO:0000313" key="4">
    <source>
        <dbReference type="EMBL" id="KPJ63381.1"/>
    </source>
</evidence>
<name>A0A0S7XLP4_9BACT</name>
<dbReference type="Pfam" id="PF01967">
    <property type="entry name" value="MoaC"/>
    <property type="match status" value="1"/>
</dbReference>
<dbReference type="InterPro" id="IPR023045">
    <property type="entry name" value="MoaC"/>
</dbReference>
<proteinExistence type="predicted"/>
<dbReference type="GO" id="GO:0006777">
    <property type="term" value="P:Mo-molybdopterin cofactor biosynthetic process"/>
    <property type="evidence" value="ECO:0007669"/>
    <property type="project" value="UniProtKB-KW"/>
</dbReference>
<dbReference type="Gene3D" id="3.30.70.640">
    <property type="entry name" value="Molybdopterin cofactor biosynthesis C (MoaC) domain"/>
    <property type="match status" value="1"/>
</dbReference>
<organism evidence="4 5">
    <name type="scientific">candidate division KD3-62 bacterium DG_56</name>
    <dbReference type="NCBI Taxonomy" id="1704032"/>
    <lineage>
        <taxon>Bacteria</taxon>
        <taxon>candidate division KD3-62</taxon>
    </lineage>
</organism>
<comment type="caution">
    <text evidence="4">The sequence shown here is derived from an EMBL/GenBank/DDBJ whole genome shotgun (WGS) entry which is preliminary data.</text>
</comment>
<keyword evidence="2" id="KW-0501">Molybdenum cofactor biosynthesis</keyword>
<evidence type="ECO:0000256" key="2">
    <source>
        <dbReference type="ARBA" id="ARBA00023150"/>
    </source>
</evidence>
<dbReference type="PATRIC" id="fig|1704032.3.peg.629"/>
<dbReference type="InterPro" id="IPR036522">
    <property type="entry name" value="MoaC_sf"/>
</dbReference>
<dbReference type="InterPro" id="IPR002820">
    <property type="entry name" value="Mopterin_CF_biosynth-C_dom"/>
</dbReference>
<dbReference type="NCBIfam" id="TIGR00581">
    <property type="entry name" value="moaC"/>
    <property type="match status" value="1"/>
</dbReference>
<dbReference type="EMBL" id="LIZY01000086">
    <property type="protein sequence ID" value="KPJ63381.1"/>
    <property type="molecule type" value="Genomic_DNA"/>
</dbReference>
<feature type="domain" description="Molybdopterin cofactor biosynthesis C (MoaC)" evidence="3">
    <location>
        <begin position="14"/>
        <end position="147"/>
    </location>
</feature>
<dbReference type="NCBIfam" id="NF006870">
    <property type="entry name" value="PRK09364.1"/>
    <property type="match status" value="1"/>
</dbReference>
<dbReference type="UniPathway" id="UPA00344"/>
<evidence type="ECO:0000259" key="3">
    <source>
        <dbReference type="Pfam" id="PF01967"/>
    </source>
</evidence>
<dbReference type="AlphaFoldDB" id="A0A0S7XLP4"/>
<evidence type="ECO:0000313" key="5">
    <source>
        <dbReference type="Proteomes" id="UP000052020"/>
    </source>
</evidence>
<accession>A0A0S7XLP4</accession>